<dbReference type="SUPFAM" id="SSF46785">
    <property type="entry name" value="Winged helix' DNA-binding domain"/>
    <property type="match status" value="1"/>
</dbReference>
<dbReference type="Pfam" id="PF19502">
    <property type="entry name" value="DUF6036"/>
    <property type="match status" value="1"/>
</dbReference>
<dbReference type="AlphaFoldDB" id="A0A812F4W4"/>
<sequence length="274" mass="31273">MSGVKKFGEAELISALSDIGAKLKKKMKIHLIGGCAMTFMGAKAATKDIDVVVTSAEEASNLIAAMEDAGFERVNKITKEYEALEATVIMERPDKMRFDVFTRRVCGKLEIDEKMQSRSTPYRIFGNLEVHLMSGEDILLFKGMTERAADLDDMPVLVQRGIDWDTIRDACFAQKKSVQWADLLGTKLLDLKERHGIDAPIIKDMLDRADMDLLERSFKRILGDGEMTFKDLAKAVKEKFRYSPSWTRQQLVLLEKRKKIKRRRDGMTYLYSMK</sequence>
<dbReference type="InterPro" id="IPR045792">
    <property type="entry name" value="DUF6036"/>
</dbReference>
<protein>
    <recommendedName>
        <fullName evidence="1">DUF6036 domain-containing protein</fullName>
    </recommendedName>
</protein>
<name>A0A812F4W4_9ARCH</name>
<evidence type="ECO:0000313" key="3">
    <source>
        <dbReference type="Proteomes" id="UP000655759"/>
    </source>
</evidence>
<dbReference type="EMBL" id="CAJNAQ010000005">
    <property type="protein sequence ID" value="CAE6502195.1"/>
    <property type="molecule type" value="Genomic_DNA"/>
</dbReference>
<gene>
    <name evidence="2" type="ORF">NUZ5A_51249</name>
</gene>
<comment type="caution">
    <text evidence="2">The sequence shown here is derived from an EMBL/GenBank/DDBJ whole genome shotgun (WGS) entry which is preliminary data.</text>
</comment>
<feature type="domain" description="DUF6036" evidence="1">
    <location>
        <begin position="24"/>
        <end position="180"/>
    </location>
</feature>
<organism evidence="2 3">
    <name type="scientific">Candidatus Nitrosotenuis uzonensis</name>
    <dbReference type="NCBI Taxonomy" id="1407055"/>
    <lineage>
        <taxon>Archaea</taxon>
        <taxon>Nitrososphaerota</taxon>
        <taxon>Candidatus Nitrosotenuis</taxon>
    </lineage>
</organism>
<proteinExistence type="predicted"/>
<evidence type="ECO:0000313" key="2">
    <source>
        <dbReference type="EMBL" id="CAE6502195.1"/>
    </source>
</evidence>
<dbReference type="Gene3D" id="3.30.460.40">
    <property type="match status" value="1"/>
</dbReference>
<dbReference type="Proteomes" id="UP000655759">
    <property type="component" value="Unassembled WGS sequence"/>
</dbReference>
<dbReference type="RefSeq" id="WP_205100698.1">
    <property type="nucleotide sequence ID" value="NZ_CAJNAQ010000005.1"/>
</dbReference>
<dbReference type="InterPro" id="IPR043519">
    <property type="entry name" value="NT_sf"/>
</dbReference>
<reference evidence="2" key="1">
    <citation type="submission" date="2021-02" db="EMBL/GenBank/DDBJ databases">
        <authorList>
            <person name="Han P."/>
        </authorList>
    </citation>
    <scope>NUCLEOTIDE SEQUENCE</scope>
    <source>
        <strain evidence="2">Candidatus Nitrosotenuis uzonensis 5A</strain>
    </source>
</reference>
<evidence type="ECO:0000259" key="1">
    <source>
        <dbReference type="Pfam" id="PF19502"/>
    </source>
</evidence>
<dbReference type="SUPFAM" id="SSF81301">
    <property type="entry name" value="Nucleotidyltransferase"/>
    <property type="match status" value="1"/>
</dbReference>
<accession>A0A812F4W4</accession>
<dbReference type="InterPro" id="IPR036390">
    <property type="entry name" value="WH_DNA-bd_sf"/>
</dbReference>